<dbReference type="PANTHER" id="PTHR20978">
    <property type="entry name" value="SPLICING FACTOR 3B SUBUNIT 5"/>
    <property type="match status" value="1"/>
</dbReference>
<gene>
    <name evidence="1" type="ORF">HPODL_05188</name>
</gene>
<dbReference type="GeneID" id="25774611"/>
<dbReference type="RefSeq" id="XP_013935007.1">
    <property type="nucleotide sequence ID" value="XM_014079532.1"/>
</dbReference>
<evidence type="ECO:0000313" key="2">
    <source>
        <dbReference type="Proteomes" id="UP000008673"/>
    </source>
</evidence>
<reference evidence="1 2" key="1">
    <citation type="journal article" date="2013" name="BMC Genomics">
        <title>Genome sequence and analysis of methylotrophic yeast Hansenula polymorpha DL1.</title>
        <authorList>
            <person name="Ravin N.V."/>
            <person name="Eldarov M.A."/>
            <person name="Kadnikov V.V."/>
            <person name="Beletsky A.V."/>
            <person name="Schneider J."/>
            <person name="Mardanova E.S."/>
            <person name="Smekalova E.M."/>
            <person name="Zvereva M.I."/>
            <person name="Dontsova O.A."/>
            <person name="Mardanov A.V."/>
            <person name="Skryabin K.G."/>
        </authorList>
    </citation>
    <scope>NUCLEOTIDE SEQUENCE [LARGE SCALE GENOMIC DNA]</scope>
    <source>
        <strain evidence="2">ATCC 26012 / BCRC 20466 / JCM 22074 / NRRL Y-7560 / DL-1</strain>
    </source>
</reference>
<comment type="caution">
    <text evidence="1">The sequence shown here is derived from an EMBL/GenBank/DDBJ whole genome shotgun (WGS) entry which is preliminary data.</text>
</comment>
<protein>
    <recommendedName>
        <fullName evidence="3">Splicing factor subunit</fullName>
    </recommendedName>
</protein>
<dbReference type="GO" id="GO:0005686">
    <property type="term" value="C:U2 snRNP"/>
    <property type="evidence" value="ECO:0007669"/>
    <property type="project" value="TreeGrafter"/>
</dbReference>
<dbReference type="EMBL" id="AEOI02000006">
    <property type="protein sequence ID" value="ESX00201.1"/>
    <property type="molecule type" value="Genomic_DNA"/>
</dbReference>
<dbReference type="HOGENOM" id="CLU_138804_4_0_1"/>
<dbReference type="InterPro" id="IPR009846">
    <property type="entry name" value="SF3b5/RDS3-10"/>
</dbReference>
<name>W1QGE9_OGAPD</name>
<dbReference type="OMA" id="NTTIEEW"/>
<dbReference type="Pfam" id="PF07189">
    <property type="entry name" value="SF3b10"/>
    <property type="match status" value="1"/>
</dbReference>
<dbReference type="AlphaFoldDB" id="W1QGE9"/>
<evidence type="ECO:0008006" key="3">
    <source>
        <dbReference type="Google" id="ProtNLM"/>
    </source>
</evidence>
<sequence>MADKIREKQLYEALKSKHIGLGNEETTRTEYISNIKRDTYASLVAHPAMLEFLSNTYNKPRQIVHTEMIEKMIRPMETNK</sequence>
<proteinExistence type="predicted"/>
<dbReference type="GO" id="GO:0000398">
    <property type="term" value="P:mRNA splicing, via spliceosome"/>
    <property type="evidence" value="ECO:0007669"/>
    <property type="project" value="TreeGrafter"/>
</dbReference>
<organism evidence="1 2">
    <name type="scientific">Ogataea parapolymorpha (strain ATCC 26012 / BCRC 20466 / JCM 22074 / NRRL Y-7560 / DL-1)</name>
    <name type="common">Yeast</name>
    <name type="synonym">Hansenula polymorpha</name>
    <dbReference type="NCBI Taxonomy" id="871575"/>
    <lineage>
        <taxon>Eukaryota</taxon>
        <taxon>Fungi</taxon>
        <taxon>Dikarya</taxon>
        <taxon>Ascomycota</taxon>
        <taxon>Saccharomycotina</taxon>
        <taxon>Pichiomycetes</taxon>
        <taxon>Pichiales</taxon>
        <taxon>Pichiaceae</taxon>
        <taxon>Ogataea</taxon>
    </lineage>
</organism>
<dbReference type="STRING" id="871575.W1QGE9"/>
<dbReference type="OrthoDB" id="274726at2759"/>
<dbReference type="Proteomes" id="UP000008673">
    <property type="component" value="Unassembled WGS sequence"/>
</dbReference>
<accession>W1QGE9</accession>
<dbReference type="GO" id="GO:0071011">
    <property type="term" value="C:precatalytic spliceosome"/>
    <property type="evidence" value="ECO:0007669"/>
    <property type="project" value="TreeGrafter"/>
</dbReference>
<evidence type="ECO:0000313" key="1">
    <source>
        <dbReference type="EMBL" id="ESX00201.1"/>
    </source>
</evidence>
<dbReference type="eggNOG" id="KOG3485">
    <property type="taxonomic scope" value="Eukaryota"/>
</dbReference>
<keyword evidence="2" id="KW-1185">Reference proteome</keyword>
<dbReference type="PANTHER" id="PTHR20978:SF0">
    <property type="entry name" value="SPLICING FACTOR 3B SUBUNIT 5"/>
    <property type="match status" value="1"/>
</dbReference>
<dbReference type="KEGG" id="opa:HPODL_05188"/>